<name>A0ACB0F7Y0_RANTA</name>
<organism evidence="1 2">
    <name type="scientific">Rangifer tarandus platyrhynchus</name>
    <name type="common">Svalbard reindeer</name>
    <dbReference type="NCBI Taxonomy" id="3082113"/>
    <lineage>
        <taxon>Eukaryota</taxon>
        <taxon>Metazoa</taxon>
        <taxon>Chordata</taxon>
        <taxon>Craniata</taxon>
        <taxon>Vertebrata</taxon>
        <taxon>Euteleostomi</taxon>
        <taxon>Mammalia</taxon>
        <taxon>Eutheria</taxon>
        <taxon>Laurasiatheria</taxon>
        <taxon>Artiodactyla</taxon>
        <taxon>Ruminantia</taxon>
        <taxon>Pecora</taxon>
        <taxon>Cervidae</taxon>
        <taxon>Odocoileinae</taxon>
        <taxon>Rangifer</taxon>
    </lineage>
</organism>
<dbReference type="Proteomes" id="UP001162501">
    <property type="component" value="Chromosome 33"/>
</dbReference>
<accession>A0ACB0F7Y0</accession>
<evidence type="ECO:0000313" key="1">
    <source>
        <dbReference type="EMBL" id="CAI9709202.1"/>
    </source>
</evidence>
<protein>
    <submittedName>
        <fullName evidence="1">Uncharacterized protein</fullName>
    </submittedName>
</protein>
<sequence length="199" mass="21113">MSETWVSSLKVTTQRENMHAGVRGIQREALGPSPQPGRQQDEGTGCALAAGPQLSASLSVPAPAGQPGPDATPHPMTQQKVKPDPPLLAGTQCLLFPHPRGVNHSTAADTRRRRRLLAQQAGISHWAIGEEGAENSLSRPRAHVERRGAAGVDGRAVGLRSAWHRYRGHAASQFPERAFRGGGGVGGFQSASLISEPRH</sequence>
<gene>
    <name evidence="1" type="ORF">MRATA1EN3_LOCUS20415</name>
</gene>
<evidence type="ECO:0000313" key="2">
    <source>
        <dbReference type="Proteomes" id="UP001162501"/>
    </source>
</evidence>
<proteinExistence type="predicted"/>
<reference evidence="1" key="1">
    <citation type="submission" date="2023-05" db="EMBL/GenBank/DDBJ databases">
        <authorList>
            <consortium name="ELIXIR-Norway"/>
        </authorList>
    </citation>
    <scope>NUCLEOTIDE SEQUENCE</scope>
</reference>
<dbReference type="EMBL" id="OX596117">
    <property type="protein sequence ID" value="CAI9709202.1"/>
    <property type="molecule type" value="Genomic_DNA"/>
</dbReference>